<dbReference type="GO" id="GO:0016787">
    <property type="term" value="F:hydrolase activity"/>
    <property type="evidence" value="ECO:0007669"/>
    <property type="project" value="UniProtKB-KW"/>
</dbReference>
<comment type="caution">
    <text evidence="1">The sequence shown here is derived from an EMBL/GenBank/DDBJ whole genome shotgun (WGS) entry which is preliminary data.</text>
</comment>
<evidence type="ECO:0000313" key="1">
    <source>
        <dbReference type="EMBL" id="HIR10030.1"/>
    </source>
</evidence>
<feature type="non-terminal residue" evidence="1">
    <location>
        <position position="1"/>
    </location>
</feature>
<dbReference type="InterPro" id="IPR023214">
    <property type="entry name" value="HAD_sf"/>
</dbReference>
<sequence length="54" mass="5819">CLLLGDSLTSDMQGGRNAGVDTCFLGKLKSDPRCDYIVEDLLDVLPLLGIHQAK</sequence>
<reference evidence="1" key="2">
    <citation type="journal article" date="2021" name="PeerJ">
        <title>Extensive microbial diversity within the chicken gut microbiome revealed by metagenomics and culture.</title>
        <authorList>
            <person name="Gilroy R."/>
            <person name="Ravi A."/>
            <person name="Getino M."/>
            <person name="Pursley I."/>
            <person name="Horton D.L."/>
            <person name="Alikhan N.F."/>
            <person name="Baker D."/>
            <person name="Gharbi K."/>
            <person name="Hall N."/>
            <person name="Watson M."/>
            <person name="Adriaenssens E.M."/>
            <person name="Foster-Nyarko E."/>
            <person name="Jarju S."/>
            <person name="Secka A."/>
            <person name="Antonio M."/>
            <person name="Oren A."/>
            <person name="Chaudhuri R.R."/>
            <person name="La Ragione R."/>
            <person name="Hildebrand F."/>
            <person name="Pallen M.J."/>
        </authorList>
    </citation>
    <scope>NUCLEOTIDE SEQUENCE</scope>
    <source>
        <strain evidence="1">ChiHjej9B8-7071</strain>
    </source>
</reference>
<dbReference type="SUPFAM" id="SSF56784">
    <property type="entry name" value="HAD-like"/>
    <property type="match status" value="1"/>
</dbReference>
<name>A0A9D1D7B8_9FIRM</name>
<accession>A0A9D1D7B8</accession>
<proteinExistence type="predicted"/>
<keyword evidence="1" id="KW-0378">Hydrolase</keyword>
<dbReference type="Proteomes" id="UP000824258">
    <property type="component" value="Unassembled WGS sequence"/>
</dbReference>
<dbReference type="InterPro" id="IPR036412">
    <property type="entry name" value="HAD-like_sf"/>
</dbReference>
<reference evidence="1" key="1">
    <citation type="submission" date="2020-10" db="EMBL/GenBank/DDBJ databases">
        <authorList>
            <person name="Gilroy R."/>
        </authorList>
    </citation>
    <scope>NUCLEOTIDE SEQUENCE</scope>
    <source>
        <strain evidence="1">ChiHjej9B8-7071</strain>
    </source>
</reference>
<gene>
    <name evidence="1" type="ORF">IAA70_06480</name>
</gene>
<dbReference type="AlphaFoldDB" id="A0A9D1D7B8"/>
<protein>
    <submittedName>
        <fullName evidence="1">HAD hydrolase-like protein</fullName>
    </submittedName>
</protein>
<dbReference type="EMBL" id="DVGD01000208">
    <property type="protein sequence ID" value="HIR10030.1"/>
    <property type="molecule type" value="Genomic_DNA"/>
</dbReference>
<dbReference type="Gene3D" id="3.40.50.1000">
    <property type="entry name" value="HAD superfamily/HAD-like"/>
    <property type="match status" value="1"/>
</dbReference>
<evidence type="ECO:0000313" key="2">
    <source>
        <dbReference type="Proteomes" id="UP000824258"/>
    </source>
</evidence>
<organism evidence="1 2">
    <name type="scientific">Candidatus Avoscillospira stercoripullorum</name>
    <dbReference type="NCBI Taxonomy" id="2840709"/>
    <lineage>
        <taxon>Bacteria</taxon>
        <taxon>Bacillati</taxon>
        <taxon>Bacillota</taxon>
        <taxon>Clostridia</taxon>
        <taxon>Eubacteriales</taxon>
        <taxon>Oscillospiraceae</taxon>
        <taxon>Oscillospiraceae incertae sedis</taxon>
        <taxon>Candidatus Avoscillospira</taxon>
    </lineage>
</organism>